<dbReference type="EMBL" id="LDJR01000023">
    <property type="protein sequence ID" value="OAK74569.1"/>
    <property type="molecule type" value="Genomic_DNA"/>
</dbReference>
<dbReference type="Gene3D" id="1.20.120.450">
    <property type="entry name" value="dinb family like domain"/>
    <property type="match status" value="1"/>
</dbReference>
<keyword evidence="5" id="KW-1185">Reference proteome</keyword>
<evidence type="ECO:0008006" key="6">
    <source>
        <dbReference type="Google" id="ProtNLM"/>
    </source>
</evidence>
<dbReference type="OrthoDB" id="119432at2"/>
<evidence type="ECO:0000256" key="2">
    <source>
        <dbReference type="ARBA" id="ARBA00022723"/>
    </source>
</evidence>
<accession>A0A178A3Z4</accession>
<dbReference type="STRING" id="217031.ABB05_04075"/>
<organism evidence="4 5">
    <name type="scientific">Lederbergia galactosidilytica</name>
    <dbReference type="NCBI Taxonomy" id="217031"/>
    <lineage>
        <taxon>Bacteria</taxon>
        <taxon>Bacillati</taxon>
        <taxon>Bacillota</taxon>
        <taxon>Bacilli</taxon>
        <taxon>Bacillales</taxon>
        <taxon>Bacillaceae</taxon>
        <taxon>Lederbergia</taxon>
    </lineage>
</organism>
<comment type="caution">
    <text evidence="4">The sequence shown here is derived from an EMBL/GenBank/DDBJ whole genome shotgun (WGS) entry which is preliminary data.</text>
</comment>
<sequence length="150" mass="17387">MGQANQMMNEWLQHRNVLEELLESIDDEHIDFRPWEDAMALGELALHIAGWNDVFVSMVKTEEFVSPDIPECRTMEDVRKAVKDFTVKTKATYESLTDADLEAENNSSHPKLQGAKKKYLTAMYDHEIHHKGQLFVYARMIGAKEVPFFR</sequence>
<dbReference type="Proteomes" id="UP000077881">
    <property type="component" value="Unassembled WGS sequence"/>
</dbReference>
<dbReference type="InterPro" id="IPR007837">
    <property type="entry name" value="DinB"/>
</dbReference>
<evidence type="ECO:0000313" key="5">
    <source>
        <dbReference type="Proteomes" id="UP000077881"/>
    </source>
</evidence>
<dbReference type="InterPro" id="IPR034660">
    <property type="entry name" value="DinB/YfiT-like"/>
</dbReference>
<feature type="binding site" evidence="3">
    <location>
        <position position="130"/>
    </location>
    <ligand>
        <name>a divalent metal cation</name>
        <dbReference type="ChEBI" id="CHEBI:60240"/>
    </ligand>
</feature>
<evidence type="ECO:0000313" key="4">
    <source>
        <dbReference type="EMBL" id="OAK74569.1"/>
    </source>
</evidence>
<evidence type="ECO:0000256" key="3">
    <source>
        <dbReference type="PIRSR" id="PIRSR607837-1"/>
    </source>
</evidence>
<comment type="similarity">
    <text evidence="1">Belongs to the DinB family.</text>
</comment>
<protein>
    <recommendedName>
        <fullName evidence="6">DinB family protein</fullName>
    </recommendedName>
</protein>
<dbReference type="RefSeq" id="WP_064467693.1">
    <property type="nucleotide sequence ID" value="NZ_JAGGKH010000016.1"/>
</dbReference>
<dbReference type="PATRIC" id="fig|217031.6.peg.884"/>
<feature type="binding site" evidence="3">
    <location>
        <position position="126"/>
    </location>
    <ligand>
        <name>a divalent metal cation</name>
        <dbReference type="ChEBI" id="CHEBI:60240"/>
    </ligand>
</feature>
<feature type="binding site" evidence="3">
    <location>
        <position position="47"/>
    </location>
    <ligand>
        <name>a divalent metal cation</name>
        <dbReference type="ChEBI" id="CHEBI:60240"/>
    </ligand>
</feature>
<proteinExistence type="inferred from homology"/>
<dbReference type="SUPFAM" id="SSF109854">
    <property type="entry name" value="DinB/YfiT-like putative metalloenzymes"/>
    <property type="match status" value="1"/>
</dbReference>
<dbReference type="Pfam" id="PF05163">
    <property type="entry name" value="DinB"/>
    <property type="match status" value="1"/>
</dbReference>
<name>A0A178A3Z4_9BACI</name>
<dbReference type="GO" id="GO:0046872">
    <property type="term" value="F:metal ion binding"/>
    <property type="evidence" value="ECO:0007669"/>
    <property type="project" value="UniProtKB-KW"/>
</dbReference>
<keyword evidence="2 3" id="KW-0479">Metal-binding</keyword>
<dbReference type="AlphaFoldDB" id="A0A178A3Z4"/>
<evidence type="ECO:0000256" key="1">
    <source>
        <dbReference type="ARBA" id="ARBA00008635"/>
    </source>
</evidence>
<gene>
    <name evidence="4" type="ORF">ABB05_04075</name>
</gene>
<reference evidence="4 5" key="1">
    <citation type="submission" date="2015-05" db="EMBL/GenBank/DDBJ databases">
        <title>Comparison of genome.</title>
        <authorList>
            <person name="Zheng Z."/>
            <person name="Sun M."/>
        </authorList>
    </citation>
    <scope>NUCLEOTIDE SEQUENCE [LARGE SCALE GENOMIC DNA]</scope>
    <source>
        <strain evidence="4 5">G25-74</strain>
    </source>
</reference>